<evidence type="ECO:0000259" key="1">
    <source>
        <dbReference type="PROSITE" id="PS50112"/>
    </source>
</evidence>
<dbReference type="CDD" id="cd00130">
    <property type="entry name" value="PAS"/>
    <property type="match status" value="2"/>
</dbReference>
<comment type="caution">
    <text evidence="4">The sequence shown here is derived from an EMBL/GenBank/DDBJ whole genome shotgun (WGS) entry which is preliminary data.</text>
</comment>
<feature type="domain" description="GGDEF" evidence="3">
    <location>
        <begin position="299"/>
        <end position="432"/>
    </location>
</feature>
<feature type="domain" description="PAS" evidence="1">
    <location>
        <begin position="142"/>
        <end position="212"/>
    </location>
</feature>
<dbReference type="SMART" id="SM00267">
    <property type="entry name" value="GGDEF"/>
    <property type="match status" value="1"/>
</dbReference>
<name>A0ABR8UBE6_9BACL</name>
<dbReference type="SMART" id="SM00091">
    <property type="entry name" value="PAS"/>
    <property type="match status" value="1"/>
</dbReference>
<protein>
    <submittedName>
        <fullName evidence="4">Diguanylate cyclase</fullName>
    </submittedName>
</protein>
<dbReference type="Pfam" id="PF00990">
    <property type="entry name" value="GGDEF"/>
    <property type="match status" value="1"/>
</dbReference>
<keyword evidence="5" id="KW-1185">Reference proteome</keyword>
<dbReference type="InterPro" id="IPR052163">
    <property type="entry name" value="DGC-Regulatory_Protein"/>
</dbReference>
<dbReference type="InterPro" id="IPR035965">
    <property type="entry name" value="PAS-like_dom_sf"/>
</dbReference>
<dbReference type="EMBL" id="JACSQN010000010">
    <property type="protein sequence ID" value="MBD7985345.1"/>
    <property type="molecule type" value="Genomic_DNA"/>
</dbReference>
<dbReference type="NCBIfam" id="TIGR00229">
    <property type="entry name" value="sensory_box"/>
    <property type="match status" value="2"/>
</dbReference>
<feature type="domain" description="PAC" evidence="2">
    <location>
        <begin position="215"/>
        <end position="267"/>
    </location>
</feature>
<dbReference type="PANTHER" id="PTHR46663:SF2">
    <property type="entry name" value="GGDEF DOMAIN-CONTAINING PROTEIN"/>
    <property type="match status" value="1"/>
</dbReference>
<dbReference type="InterPro" id="IPR000160">
    <property type="entry name" value="GGDEF_dom"/>
</dbReference>
<dbReference type="InterPro" id="IPR029787">
    <property type="entry name" value="Nucleotide_cyclase"/>
</dbReference>
<dbReference type="SMART" id="SM00086">
    <property type="entry name" value="PAC"/>
    <property type="match status" value="2"/>
</dbReference>
<organism evidence="4 5">
    <name type="scientific">Sporosarcina quadrami</name>
    <dbReference type="NCBI Taxonomy" id="2762234"/>
    <lineage>
        <taxon>Bacteria</taxon>
        <taxon>Bacillati</taxon>
        <taxon>Bacillota</taxon>
        <taxon>Bacilli</taxon>
        <taxon>Bacillales</taxon>
        <taxon>Caryophanaceae</taxon>
        <taxon>Sporosarcina</taxon>
    </lineage>
</organism>
<dbReference type="InterPro" id="IPR000700">
    <property type="entry name" value="PAS-assoc_C"/>
</dbReference>
<feature type="domain" description="PAC" evidence="2">
    <location>
        <begin position="82"/>
        <end position="134"/>
    </location>
</feature>
<dbReference type="RefSeq" id="WP_191695166.1">
    <property type="nucleotide sequence ID" value="NZ_JACSQN010000010.1"/>
</dbReference>
<dbReference type="InterPro" id="IPR001610">
    <property type="entry name" value="PAC"/>
</dbReference>
<dbReference type="InterPro" id="IPR013655">
    <property type="entry name" value="PAS_fold_3"/>
</dbReference>
<evidence type="ECO:0000313" key="4">
    <source>
        <dbReference type="EMBL" id="MBD7985345.1"/>
    </source>
</evidence>
<dbReference type="PANTHER" id="PTHR46663">
    <property type="entry name" value="DIGUANYLATE CYCLASE DGCT-RELATED"/>
    <property type="match status" value="1"/>
</dbReference>
<accession>A0ABR8UBE6</accession>
<dbReference type="Gene3D" id="3.30.70.270">
    <property type="match status" value="1"/>
</dbReference>
<dbReference type="NCBIfam" id="TIGR00254">
    <property type="entry name" value="GGDEF"/>
    <property type="match status" value="1"/>
</dbReference>
<dbReference type="PROSITE" id="PS50887">
    <property type="entry name" value="GGDEF"/>
    <property type="match status" value="1"/>
</dbReference>
<evidence type="ECO:0000313" key="5">
    <source>
        <dbReference type="Proteomes" id="UP000626786"/>
    </source>
</evidence>
<proteinExistence type="predicted"/>
<dbReference type="PROSITE" id="PS50112">
    <property type="entry name" value="PAS"/>
    <property type="match status" value="1"/>
</dbReference>
<dbReference type="Pfam" id="PF08447">
    <property type="entry name" value="PAS_3"/>
    <property type="match status" value="1"/>
</dbReference>
<dbReference type="InterPro" id="IPR000014">
    <property type="entry name" value="PAS"/>
</dbReference>
<sequence length="432" mass="49819">MDFTRGMLLEKVLMDGIKEILLIIRVSDEGELYYEYINRVAINRTSLTAEAVGRKLGEVHTSEDFEFFKSNHMKVIYTKQEYSYEDSFISPCGGRYYSQSRLTPLFDENGIVQYIVVLVHDITSEKEAELALKSSNEMLLESRDQFRIIAENSHDLILLISVDGFINFISPSCEELLGIPSNEFEGQHYTVFVHPEEQQLLKDAFRHAVTYKQPLKGKYRMQNSIGMWIWFELHGSPVFNDQGVYSHFVAVSRDITTSHEYENKLKYFAYNDVLADLPNRRLFLNNLTTALSRNDSSEKQVVLLLLDIDDFKLINDRNGHHVGDLVIKEFANRLKQVVNCEEKTVSRLGGDEFAIILPSIGKVEEAELIAKDILRIMRESWMFENRTFHVTTSIGLAVASKKHETNDSLMKKADMALYEAKESGRNSFRLYK</sequence>
<dbReference type="SUPFAM" id="SSF55073">
    <property type="entry name" value="Nucleotide cyclase"/>
    <property type="match status" value="1"/>
</dbReference>
<evidence type="ECO:0000259" key="2">
    <source>
        <dbReference type="PROSITE" id="PS50113"/>
    </source>
</evidence>
<dbReference type="PROSITE" id="PS50113">
    <property type="entry name" value="PAC"/>
    <property type="match status" value="2"/>
</dbReference>
<dbReference type="InterPro" id="IPR013656">
    <property type="entry name" value="PAS_4"/>
</dbReference>
<dbReference type="Gene3D" id="3.30.450.20">
    <property type="entry name" value="PAS domain"/>
    <property type="match status" value="2"/>
</dbReference>
<dbReference type="InterPro" id="IPR043128">
    <property type="entry name" value="Rev_trsase/Diguanyl_cyclase"/>
</dbReference>
<reference evidence="4 5" key="1">
    <citation type="submission" date="2020-08" db="EMBL/GenBank/DDBJ databases">
        <title>A Genomic Blueprint of the Chicken Gut Microbiome.</title>
        <authorList>
            <person name="Gilroy R."/>
            <person name="Ravi A."/>
            <person name="Getino M."/>
            <person name="Pursley I."/>
            <person name="Horton D.L."/>
            <person name="Alikhan N.-F."/>
            <person name="Baker D."/>
            <person name="Gharbi K."/>
            <person name="Hall N."/>
            <person name="Watson M."/>
            <person name="Adriaenssens E.M."/>
            <person name="Foster-Nyarko E."/>
            <person name="Jarju S."/>
            <person name="Secka A."/>
            <person name="Antonio M."/>
            <person name="Oren A."/>
            <person name="Chaudhuri R."/>
            <person name="La Ragione R.M."/>
            <person name="Hildebrand F."/>
            <person name="Pallen M.J."/>
        </authorList>
    </citation>
    <scope>NUCLEOTIDE SEQUENCE [LARGE SCALE GENOMIC DNA]</scope>
    <source>
        <strain evidence="4 5">Sa2YVA2</strain>
    </source>
</reference>
<dbReference type="SUPFAM" id="SSF55785">
    <property type="entry name" value="PYP-like sensor domain (PAS domain)"/>
    <property type="match status" value="2"/>
</dbReference>
<dbReference type="Proteomes" id="UP000626786">
    <property type="component" value="Unassembled WGS sequence"/>
</dbReference>
<dbReference type="CDD" id="cd01949">
    <property type="entry name" value="GGDEF"/>
    <property type="match status" value="1"/>
</dbReference>
<gene>
    <name evidence="4" type="ORF">H9649_12165</name>
</gene>
<dbReference type="Pfam" id="PF08448">
    <property type="entry name" value="PAS_4"/>
    <property type="match status" value="1"/>
</dbReference>
<evidence type="ECO:0000259" key="3">
    <source>
        <dbReference type="PROSITE" id="PS50887"/>
    </source>
</evidence>